<dbReference type="SUPFAM" id="SSF48264">
    <property type="entry name" value="Cytochrome P450"/>
    <property type="match status" value="1"/>
</dbReference>
<dbReference type="InterPro" id="IPR001128">
    <property type="entry name" value="Cyt_P450"/>
</dbReference>
<evidence type="ECO:0000256" key="12">
    <source>
        <dbReference type="ARBA" id="ARBA00023136"/>
    </source>
</evidence>
<name>A0A8H5FMK2_9AGAR</name>
<keyword evidence="6" id="KW-0812">Transmembrane</keyword>
<evidence type="ECO:0000256" key="10">
    <source>
        <dbReference type="ARBA" id="ARBA00023004"/>
    </source>
</evidence>
<dbReference type="InterPro" id="IPR050121">
    <property type="entry name" value="Cytochrome_P450_monoxygenase"/>
</dbReference>
<evidence type="ECO:0000256" key="13">
    <source>
        <dbReference type="PIRSR" id="PIRSR602403-1"/>
    </source>
</evidence>
<dbReference type="EMBL" id="JAACJK010000001">
    <property type="protein sequence ID" value="KAF5341983.1"/>
    <property type="molecule type" value="Genomic_DNA"/>
</dbReference>
<gene>
    <name evidence="14" type="ORF">D9611_001845</name>
</gene>
<dbReference type="InterPro" id="IPR002403">
    <property type="entry name" value="Cyt_P450_E_grp-IV"/>
</dbReference>
<keyword evidence="9" id="KW-0560">Oxidoreductase</keyword>
<keyword evidence="8" id="KW-1133">Transmembrane helix</keyword>
<keyword evidence="5 13" id="KW-0349">Heme</keyword>
<dbReference type="GO" id="GO:0005506">
    <property type="term" value="F:iron ion binding"/>
    <property type="evidence" value="ECO:0007669"/>
    <property type="project" value="InterPro"/>
</dbReference>
<protein>
    <recommendedName>
        <fullName evidence="16">Cytochrome P450</fullName>
    </recommendedName>
</protein>
<reference evidence="14 15" key="1">
    <citation type="journal article" date="2020" name="ISME J.">
        <title>Uncovering the hidden diversity of litter-decomposition mechanisms in mushroom-forming fungi.</title>
        <authorList>
            <person name="Floudas D."/>
            <person name="Bentzer J."/>
            <person name="Ahren D."/>
            <person name="Johansson T."/>
            <person name="Persson P."/>
            <person name="Tunlid A."/>
        </authorList>
    </citation>
    <scope>NUCLEOTIDE SEQUENCE [LARGE SCALE GENOMIC DNA]</scope>
    <source>
        <strain evidence="14 15">CBS 175.51</strain>
    </source>
</reference>
<dbReference type="GO" id="GO:0020037">
    <property type="term" value="F:heme binding"/>
    <property type="evidence" value="ECO:0007669"/>
    <property type="project" value="InterPro"/>
</dbReference>
<dbReference type="GO" id="GO:0016020">
    <property type="term" value="C:membrane"/>
    <property type="evidence" value="ECO:0007669"/>
    <property type="project" value="UniProtKB-SubCell"/>
</dbReference>
<dbReference type="GO" id="GO:0004497">
    <property type="term" value="F:monooxygenase activity"/>
    <property type="evidence" value="ECO:0007669"/>
    <property type="project" value="UniProtKB-KW"/>
</dbReference>
<evidence type="ECO:0000256" key="11">
    <source>
        <dbReference type="ARBA" id="ARBA00023033"/>
    </source>
</evidence>
<evidence type="ECO:0000256" key="5">
    <source>
        <dbReference type="ARBA" id="ARBA00022617"/>
    </source>
</evidence>
<evidence type="ECO:0000313" key="14">
    <source>
        <dbReference type="EMBL" id="KAF5341983.1"/>
    </source>
</evidence>
<evidence type="ECO:0000256" key="7">
    <source>
        <dbReference type="ARBA" id="ARBA00022723"/>
    </source>
</evidence>
<evidence type="ECO:0000256" key="3">
    <source>
        <dbReference type="ARBA" id="ARBA00004721"/>
    </source>
</evidence>
<accession>A0A8H5FMK2</accession>
<evidence type="ECO:0000313" key="15">
    <source>
        <dbReference type="Proteomes" id="UP000541558"/>
    </source>
</evidence>
<dbReference type="PRINTS" id="PR00385">
    <property type="entry name" value="P450"/>
</dbReference>
<dbReference type="CDD" id="cd11069">
    <property type="entry name" value="CYP_FUM15-like"/>
    <property type="match status" value="1"/>
</dbReference>
<sequence>MALSIVDRMAPLAQVALITAATWIFWRGLRRWLGSNPLDNIPGPPSQSWLAGHFEQLWDVKNGWGFHQSISEKYGGVLRLAGPLGKKMLYVFDPKALHQIMVKELYTFEESPGFTIGADISLGKGLLATQGAWHKKQRKMLNPVFSIAHMKGMVPIFYDVVDKLRDTFEKKIENGPVEIDVTSWMARTALELIGQSGLGYSFDSLEEGTEEHPYCNAAKMYIPVTNNLMTSRFYLLPLIHKLNLPPRFLRWLVDIVPWKDLHDARDIVDVMWDTATKIVESKKQAIREGDDSIARQVGKGKDIISILIKANMQVDEAERLSDEEVLGQVGTLTFTATDSTSSALSRILHVLCEHVDWQDKLRAEIKDAQKKHGERLDYDVLNALPLMDAVCRETLRLYPPVSTLLRETVADVMLPFSKPIIGVDGKEISEVLVPKGTMIFPSLLGSNRHPDVWGPTAYEWRPERWIEGLPESVLNAKVPGIYSHLMTFIGGGRACIGFKFSQLEMKVALCTLLGTFKFAAPKDKEIYWQMTSLVTPTVNGSSKPSLPLIVSRAD</sequence>
<dbReference type="PANTHER" id="PTHR24305:SF166">
    <property type="entry name" value="CYTOCHROME P450 12A4, MITOCHONDRIAL-RELATED"/>
    <property type="match status" value="1"/>
</dbReference>
<comment type="pathway">
    <text evidence="3">Secondary metabolite biosynthesis; terpenoid biosynthesis.</text>
</comment>
<keyword evidence="11" id="KW-0503">Monooxygenase</keyword>
<dbReference type="OrthoDB" id="1470350at2759"/>
<evidence type="ECO:0000256" key="8">
    <source>
        <dbReference type="ARBA" id="ARBA00022989"/>
    </source>
</evidence>
<comment type="cofactor">
    <cofactor evidence="1 13">
        <name>heme</name>
        <dbReference type="ChEBI" id="CHEBI:30413"/>
    </cofactor>
</comment>
<keyword evidence="10 13" id="KW-0408">Iron</keyword>
<dbReference type="GO" id="GO:0016705">
    <property type="term" value="F:oxidoreductase activity, acting on paired donors, with incorporation or reduction of molecular oxygen"/>
    <property type="evidence" value="ECO:0007669"/>
    <property type="project" value="InterPro"/>
</dbReference>
<dbReference type="PRINTS" id="PR00465">
    <property type="entry name" value="EP450IV"/>
</dbReference>
<dbReference type="AlphaFoldDB" id="A0A8H5FMK2"/>
<evidence type="ECO:0000256" key="2">
    <source>
        <dbReference type="ARBA" id="ARBA00004370"/>
    </source>
</evidence>
<evidence type="ECO:0000256" key="9">
    <source>
        <dbReference type="ARBA" id="ARBA00023002"/>
    </source>
</evidence>
<dbReference type="Gene3D" id="1.10.630.10">
    <property type="entry name" value="Cytochrome P450"/>
    <property type="match status" value="1"/>
</dbReference>
<evidence type="ECO:0000256" key="6">
    <source>
        <dbReference type="ARBA" id="ARBA00022692"/>
    </source>
</evidence>
<comment type="subcellular location">
    <subcellularLocation>
        <location evidence="2">Membrane</location>
    </subcellularLocation>
</comment>
<dbReference type="PANTHER" id="PTHR24305">
    <property type="entry name" value="CYTOCHROME P450"/>
    <property type="match status" value="1"/>
</dbReference>
<proteinExistence type="inferred from homology"/>
<keyword evidence="15" id="KW-1185">Reference proteome</keyword>
<evidence type="ECO:0000256" key="4">
    <source>
        <dbReference type="ARBA" id="ARBA00010617"/>
    </source>
</evidence>
<evidence type="ECO:0008006" key="16">
    <source>
        <dbReference type="Google" id="ProtNLM"/>
    </source>
</evidence>
<dbReference type="Pfam" id="PF00067">
    <property type="entry name" value="p450"/>
    <property type="match status" value="1"/>
</dbReference>
<organism evidence="14 15">
    <name type="scientific">Ephemerocybe angulata</name>
    <dbReference type="NCBI Taxonomy" id="980116"/>
    <lineage>
        <taxon>Eukaryota</taxon>
        <taxon>Fungi</taxon>
        <taxon>Dikarya</taxon>
        <taxon>Basidiomycota</taxon>
        <taxon>Agaricomycotina</taxon>
        <taxon>Agaricomycetes</taxon>
        <taxon>Agaricomycetidae</taxon>
        <taxon>Agaricales</taxon>
        <taxon>Agaricineae</taxon>
        <taxon>Psathyrellaceae</taxon>
        <taxon>Ephemerocybe</taxon>
    </lineage>
</organism>
<keyword evidence="7 13" id="KW-0479">Metal-binding</keyword>
<comment type="similarity">
    <text evidence="4">Belongs to the cytochrome P450 family.</text>
</comment>
<dbReference type="InterPro" id="IPR036396">
    <property type="entry name" value="Cyt_P450_sf"/>
</dbReference>
<comment type="caution">
    <text evidence="14">The sequence shown here is derived from an EMBL/GenBank/DDBJ whole genome shotgun (WGS) entry which is preliminary data.</text>
</comment>
<evidence type="ECO:0000256" key="1">
    <source>
        <dbReference type="ARBA" id="ARBA00001971"/>
    </source>
</evidence>
<keyword evidence="12" id="KW-0472">Membrane</keyword>
<feature type="binding site" description="axial binding residue" evidence="13">
    <location>
        <position position="495"/>
    </location>
    <ligand>
        <name>heme</name>
        <dbReference type="ChEBI" id="CHEBI:30413"/>
    </ligand>
    <ligandPart>
        <name>Fe</name>
        <dbReference type="ChEBI" id="CHEBI:18248"/>
    </ligandPart>
</feature>
<dbReference type="Proteomes" id="UP000541558">
    <property type="component" value="Unassembled WGS sequence"/>
</dbReference>